<evidence type="ECO:0000259" key="1">
    <source>
        <dbReference type="Pfam" id="PF10615"/>
    </source>
</evidence>
<evidence type="ECO:0000313" key="2">
    <source>
        <dbReference type="EMBL" id="MEB8342026.1"/>
    </source>
</evidence>
<dbReference type="EMBL" id="JAOZYC010000155">
    <property type="protein sequence ID" value="MEB8342026.1"/>
    <property type="molecule type" value="Genomic_DNA"/>
</dbReference>
<dbReference type="InterPro" id="IPR019595">
    <property type="entry name" value="DUF2470"/>
</dbReference>
<sequence>MVNPVAHQELTPAERARTILAAADTLTLTLTTTGSRLRLDCVGLYAVDAASRLILLDPADPRLTAALATAPHSGLAAYAEFTDVAPVVVRDRVRARLAFSGRLAGAGPDTLVFRPARAAFAEDDSVRVLDVTELAAAAPDPLAGVEAELLSHLDTGHADLLVQLAESVGGLNLSDVADIRPVRLDRRGLVLRLERAAEEYEDVRIAFHTHAIGPHEVGHRIQELLDVAAARAHR</sequence>
<evidence type="ECO:0000313" key="3">
    <source>
        <dbReference type="Proteomes" id="UP001354931"/>
    </source>
</evidence>
<keyword evidence="3" id="KW-1185">Reference proteome</keyword>
<feature type="domain" description="DUF2470" evidence="1">
    <location>
        <begin position="147"/>
        <end position="223"/>
    </location>
</feature>
<name>A0ABU6FDB1_9ACTN</name>
<proteinExistence type="predicted"/>
<gene>
    <name evidence="2" type="ORF">OKJ99_31475</name>
</gene>
<reference evidence="2 3" key="1">
    <citation type="submission" date="2022-10" db="EMBL/GenBank/DDBJ databases">
        <authorList>
            <person name="Xie J."/>
            <person name="Shen N."/>
        </authorList>
    </citation>
    <scope>NUCLEOTIDE SEQUENCE [LARGE SCALE GENOMIC DNA]</scope>
    <source>
        <strain evidence="2 3">YIM65594</strain>
    </source>
</reference>
<comment type="caution">
    <text evidence="2">The sequence shown here is derived from an EMBL/GenBank/DDBJ whole genome shotgun (WGS) entry which is preliminary data.</text>
</comment>
<dbReference type="RefSeq" id="WP_326021351.1">
    <property type="nucleotide sequence ID" value="NZ_JAOZYC010000155.1"/>
</dbReference>
<dbReference type="Gene3D" id="3.20.180.10">
    <property type="entry name" value="PNP-oxidase-like"/>
    <property type="match status" value="1"/>
</dbReference>
<dbReference type="InterPro" id="IPR037119">
    <property type="entry name" value="Haem_oxidase_HugZ-like_sf"/>
</dbReference>
<dbReference type="Pfam" id="PF10615">
    <property type="entry name" value="DUF2470"/>
    <property type="match status" value="1"/>
</dbReference>
<accession>A0ABU6FDB1</accession>
<organism evidence="2 3">
    <name type="scientific">Streptomyces endophyticus</name>
    <dbReference type="NCBI Taxonomy" id="714166"/>
    <lineage>
        <taxon>Bacteria</taxon>
        <taxon>Bacillati</taxon>
        <taxon>Actinomycetota</taxon>
        <taxon>Actinomycetes</taxon>
        <taxon>Kitasatosporales</taxon>
        <taxon>Streptomycetaceae</taxon>
        <taxon>Streptomyces</taxon>
    </lineage>
</organism>
<protein>
    <submittedName>
        <fullName evidence="2">DUF2470 domain-containing protein</fullName>
    </submittedName>
</protein>
<dbReference type="SUPFAM" id="SSF50475">
    <property type="entry name" value="FMN-binding split barrel"/>
    <property type="match status" value="1"/>
</dbReference>
<dbReference type="Proteomes" id="UP001354931">
    <property type="component" value="Unassembled WGS sequence"/>
</dbReference>